<dbReference type="AlphaFoldDB" id="A0A2S6I6A5"/>
<name>A0A2S6I6A5_9BACT</name>
<feature type="signal peptide" evidence="1">
    <location>
        <begin position="1"/>
        <end position="23"/>
    </location>
</feature>
<evidence type="ECO:0000256" key="1">
    <source>
        <dbReference type="SAM" id="SignalP"/>
    </source>
</evidence>
<sequence length="229" mass="26206">MVKLRFRGCWLVTLLCLATPIPAQQIADSTVSAMAGNYLFLSPFKVVDQVNPGVLYGVGKIWSSGYGMEIGHLWLLPIPEEREQITDLRGHRLHLGVRRYLGNTNDRPLAPYMGLRLDHLRRDHRAVVPIIAPDNTPADAYTYADSIRVTARITTLNGLVGWESRHGRFSVDMFVGLGIRWRRVVQLDRIHPEDAYFGEGNAEDFFDYSDPARQTTFSIPLDLRFFYRW</sequence>
<evidence type="ECO:0000313" key="3">
    <source>
        <dbReference type="Proteomes" id="UP000237662"/>
    </source>
</evidence>
<keyword evidence="3" id="KW-1185">Reference proteome</keyword>
<dbReference type="RefSeq" id="WP_104421099.1">
    <property type="nucleotide sequence ID" value="NZ_PTJC01000006.1"/>
</dbReference>
<feature type="chain" id="PRO_5015536542" description="Outer membrane protein with beta-barrel domain" evidence="1">
    <location>
        <begin position="24"/>
        <end position="229"/>
    </location>
</feature>
<comment type="caution">
    <text evidence="2">The sequence shown here is derived from an EMBL/GenBank/DDBJ whole genome shotgun (WGS) entry which is preliminary data.</text>
</comment>
<accession>A0A2S6I6A5</accession>
<protein>
    <recommendedName>
        <fullName evidence="4">Outer membrane protein with beta-barrel domain</fullName>
    </recommendedName>
</protein>
<keyword evidence="1" id="KW-0732">Signal</keyword>
<dbReference type="EMBL" id="PTJC01000006">
    <property type="protein sequence ID" value="PPK86680.1"/>
    <property type="molecule type" value="Genomic_DNA"/>
</dbReference>
<reference evidence="2 3" key="1">
    <citation type="submission" date="2018-02" db="EMBL/GenBank/DDBJ databases">
        <title>Genomic Encyclopedia of Archaeal and Bacterial Type Strains, Phase II (KMG-II): from individual species to whole genera.</title>
        <authorList>
            <person name="Goeker M."/>
        </authorList>
    </citation>
    <scope>NUCLEOTIDE SEQUENCE [LARGE SCALE GENOMIC DNA]</scope>
    <source>
        <strain evidence="2 3">DSM 29526</strain>
    </source>
</reference>
<organism evidence="2 3">
    <name type="scientific">Neolewinella xylanilytica</name>
    <dbReference type="NCBI Taxonomy" id="1514080"/>
    <lineage>
        <taxon>Bacteria</taxon>
        <taxon>Pseudomonadati</taxon>
        <taxon>Bacteroidota</taxon>
        <taxon>Saprospiria</taxon>
        <taxon>Saprospirales</taxon>
        <taxon>Lewinellaceae</taxon>
        <taxon>Neolewinella</taxon>
    </lineage>
</organism>
<dbReference type="OrthoDB" id="1493073at2"/>
<evidence type="ECO:0008006" key="4">
    <source>
        <dbReference type="Google" id="ProtNLM"/>
    </source>
</evidence>
<evidence type="ECO:0000313" key="2">
    <source>
        <dbReference type="EMBL" id="PPK86680.1"/>
    </source>
</evidence>
<proteinExistence type="predicted"/>
<dbReference type="Proteomes" id="UP000237662">
    <property type="component" value="Unassembled WGS sequence"/>
</dbReference>
<gene>
    <name evidence="2" type="ORF">CLV84_3616</name>
</gene>